<gene>
    <name evidence="2" type="ORF">PTTW11_00248</name>
</gene>
<dbReference type="GO" id="GO:0046872">
    <property type="term" value="F:metal ion binding"/>
    <property type="evidence" value="ECO:0007669"/>
    <property type="project" value="InterPro"/>
</dbReference>
<feature type="compositionally biased region" description="Basic residues" evidence="1">
    <location>
        <begin position="480"/>
        <end position="501"/>
    </location>
</feature>
<dbReference type="InterPro" id="IPR000571">
    <property type="entry name" value="Znf_CCCH"/>
</dbReference>
<feature type="region of interest" description="Disordered" evidence="1">
    <location>
        <begin position="114"/>
        <end position="133"/>
    </location>
</feature>
<dbReference type="AlphaFoldDB" id="A0A6S6V573"/>
<dbReference type="Proteomes" id="UP000472372">
    <property type="component" value="Chromosome 1"/>
</dbReference>
<accession>A0A6S6V573</accession>
<protein>
    <submittedName>
        <fullName evidence="2">Uncharacterized protein</fullName>
    </submittedName>
</protein>
<evidence type="ECO:0000313" key="2">
    <source>
        <dbReference type="EMBL" id="CAE6996030.1"/>
    </source>
</evidence>
<name>A0A6S6V573_9PLEO</name>
<organism evidence="2 3">
    <name type="scientific">Pyrenophora teres f. teres</name>
    <dbReference type="NCBI Taxonomy" id="97479"/>
    <lineage>
        <taxon>Eukaryota</taxon>
        <taxon>Fungi</taxon>
        <taxon>Dikarya</taxon>
        <taxon>Ascomycota</taxon>
        <taxon>Pezizomycotina</taxon>
        <taxon>Dothideomycetes</taxon>
        <taxon>Pleosporomycetidae</taxon>
        <taxon>Pleosporales</taxon>
        <taxon>Pleosporineae</taxon>
        <taxon>Pleosporaceae</taxon>
        <taxon>Pyrenophora</taxon>
    </lineage>
</organism>
<feature type="region of interest" description="Disordered" evidence="1">
    <location>
        <begin position="156"/>
        <end position="180"/>
    </location>
</feature>
<reference evidence="2" key="1">
    <citation type="submission" date="2021-02" db="EMBL/GenBank/DDBJ databases">
        <authorList>
            <person name="Syme A R."/>
            <person name="Syme A R."/>
            <person name="Moolhuijzen P."/>
        </authorList>
    </citation>
    <scope>NUCLEOTIDE SEQUENCE</scope>
    <source>
        <strain evidence="2">W1-1</strain>
    </source>
</reference>
<proteinExistence type="predicted"/>
<dbReference type="EMBL" id="HG992977">
    <property type="protein sequence ID" value="CAE6996030.1"/>
    <property type="molecule type" value="Genomic_DNA"/>
</dbReference>
<dbReference type="PROSITE" id="PS50103">
    <property type="entry name" value="ZF_C3H1"/>
    <property type="match status" value="1"/>
</dbReference>
<evidence type="ECO:0000256" key="1">
    <source>
        <dbReference type="SAM" id="MobiDB-lite"/>
    </source>
</evidence>
<sequence>MTTQTSSTCALPEGLRYYLLRQHDVRGSVIVPLVPADRLPFLLQGVPRELTHRQMSDQGWKFFSETNEAPMLLSVQAPQPTKTPRYLAPDHHVRAVPQPAIAGKARIEPLVHPTLGPERVPEGRQDSGLAIPEHPSSLVDKLASIYPRDAQRLGYRASNSPGAEPDPLKKEFTKPWPSGIEPDSSKKEYCTHWIRTGECSFTAVGCKFKHEMPGIEKLHELGFRSIPQWWKEKSAIGTRTPTWMQRRLAGNDDADRAAESRDFPDPSTLFRKMIPKERMSIMKNEEMMHQQSHSFLKCMDSVMSPPASLPAPIRRDSQISDLLIDLEDTPSPPPSPQLSQTTITSNGSSEDESLPARSIPARDLNTKHPPRIERRPADKNEQKQKTKQCPLALVPHRRRSSLSVYEPTPKTITTTTTTAVAEPTTKASGLNQQPRAPITTPVRCADPAPPKLSGLAASKHTCIPAPEYSSTAREQTPRPKVYRGKYSKLKGGKHGKLAGAV</sequence>
<evidence type="ECO:0000313" key="3">
    <source>
        <dbReference type="Proteomes" id="UP000472372"/>
    </source>
</evidence>
<feature type="compositionally biased region" description="Basic and acidic residues" evidence="1">
    <location>
        <begin position="364"/>
        <end position="384"/>
    </location>
</feature>
<feature type="region of interest" description="Disordered" evidence="1">
    <location>
        <begin position="325"/>
        <end position="391"/>
    </location>
</feature>
<feature type="region of interest" description="Disordered" evidence="1">
    <location>
        <begin position="466"/>
        <end position="501"/>
    </location>
</feature>